<dbReference type="RefSeq" id="WP_300958927.1">
    <property type="nucleotide sequence ID" value="NZ_JAUHJR010000001.1"/>
</dbReference>
<evidence type="ECO:0000256" key="2">
    <source>
        <dbReference type="SAM" id="SignalP"/>
    </source>
</evidence>
<accession>A0ABT8EQ63</accession>
<evidence type="ECO:0008006" key="5">
    <source>
        <dbReference type="Google" id="ProtNLM"/>
    </source>
</evidence>
<sequence length="271" mass="28062">MPRLPRAPRQAFLPALAPTVLALTLVLSACSGGDDGGPDAAGTPASPDAVASATGTASPPASSPTADDGDDGEPSRTARPERTLVPLPPQPLLGRPARTHLLDATRMPTVADDLPWTSAARGDGSEPVGACQKASLFDIGAVRTTERRFTTADGSATAVQVLGKFADRSSAYRAAEVLMAWRADCAERLPRPSAKVGDAVDVPVRTGFGTVYAATYGARSADGPRATALGVVRKGSWVSVVEVATDERRWPAGRNPARQAVRRIAATFRAS</sequence>
<dbReference type="Proteomes" id="UP001168537">
    <property type="component" value="Unassembled WGS sequence"/>
</dbReference>
<organism evidence="3 4">
    <name type="scientific">Nocardioides abyssi</name>
    <dbReference type="NCBI Taxonomy" id="3058370"/>
    <lineage>
        <taxon>Bacteria</taxon>
        <taxon>Bacillati</taxon>
        <taxon>Actinomycetota</taxon>
        <taxon>Actinomycetes</taxon>
        <taxon>Propionibacteriales</taxon>
        <taxon>Nocardioidaceae</taxon>
        <taxon>Nocardioides</taxon>
    </lineage>
</organism>
<protein>
    <recommendedName>
        <fullName evidence="5">PknH-like extracellular domain-containing protein</fullName>
    </recommendedName>
</protein>
<feature type="chain" id="PRO_5046037781" description="PknH-like extracellular domain-containing protein" evidence="2">
    <location>
        <begin position="23"/>
        <end position="271"/>
    </location>
</feature>
<evidence type="ECO:0000256" key="1">
    <source>
        <dbReference type="SAM" id="MobiDB-lite"/>
    </source>
</evidence>
<feature type="region of interest" description="Disordered" evidence="1">
    <location>
        <begin position="34"/>
        <end position="95"/>
    </location>
</feature>
<name>A0ABT8EQ63_9ACTN</name>
<feature type="compositionally biased region" description="Basic and acidic residues" evidence="1">
    <location>
        <begin position="73"/>
        <end position="82"/>
    </location>
</feature>
<comment type="caution">
    <text evidence="3">The sequence shown here is derived from an EMBL/GenBank/DDBJ whole genome shotgun (WGS) entry which is preliminary data.</text>
</comment>
<dbReference type="PROSITE" id="PS51257">
    <property type="entry name" value="PROKAR_LIPOPROTEIN"/>
    <property type="match status" value="1"/>
</dbReference>
<proteinExistence type="predicted"/>
<evidence type="ECO:0000313" key="3">
    <source>
        <dbReference type="EMBL" id="MDN4160056.1"/>
    </source>
</evidence>
<dbReference type="EMBL" id="JAUHJR010000001">
    <property type="protein sequence ID" value="MDN4160056.1"/>
    <property type="molecule type" value="Genomic_DNA"/>
</dbReference>
<keyword evidence="2" id="KW-0732">Signal</keyword>
<evidence type="ECO:0000313" key="4">
    <source>
        <dbReference type="Proteomes" id="UP001168537"/>
    </source>
</evidence>
<reference evidence="3" key="1">
    <citation type="submission" date="2023-06" db="EMBL/GenBank/DDBJ databases">
        <title>Draft genome sequence of Nocardioides sp. SOB72.</title>
        <authorList>
            <person name="Zhang G."/>
        </authorList>
    </citation>
    <scope>NUCLEOTIDE SEQUENCE</scope>
    <source>
        <strain evidence="3">SOB72</strain>
    </source>
</reference>
<feature type="compositionally biased region" description="Low complexity" evidence="1">
    <location>
        <begin position="34"/>
        <end position="66"/>
    </location>
</feature>
<gene>
    <name evidence="3" type="ORF">QWY29_01715</name>
</gene>
<feature type="signal peptide" evidence="2">
    <location>
        <begin position="1"/>
        <end position="22"/>
    </location>
</feature>
<keyword evidence="4" id="KW-1185">Reference proteome</keyword>